<feature type="compositionally biased region" description="Polar residues" evidence="1">
    <location>
        <begin position="110"/>
        <end position="131"/>
    </location>
</feature>
<dbReference type="KEGG" id="cot:CORT_0D01060"/>
<evidence type="ECO:0000256" key="2">
    <source>
        <dbReference type="SAM" id="SignalP"/>
    </source>
</evidence>
<dbReference type="OrthoDB" id="4069694at2759"/>
<evidence type="ECO:0000256" key="1">
    <source>
        <dbReference type="SAM" id="MobiDB-lite"/>
    </source>
</evidence>
<dbReference type="Proteomes" id="UP000005018">
    <property type="component" value="Chromosome 4"/>
</dbReference>
<dbReference type="AlphaFoldDB" id="H8X4L2"/>
<feature type="signal peptide" evidence="2">
    <location>
        <begin position="1"/>
        <end position="19"/>
    </location>
</feature>
<organism evidence="3 4">
    <name type="scientific">Candida orthopsilosis (strain 90-125)</name>
    <name type="common">Yeast</name>
    <dbReference type="NCBI Taxonomy" id="1136231"/>
    <lineage>
        <taxon>Eukaryota</taxon>
        <taxon>Fungi</taxon>
        <taxon>Dikarya</taxon>
        <taxon>Ascomycota</taxon>
        <taxon>Saccharomycotina</taxon>
        <taxon>Pichiomycetes</taxon>
        <taxon>Debaryomycetaceae</taxon>
        <taxon>Candida/Lodderomyces clade</taxon>
        <taxon>Candida</taxon>
    </lineage>
</organism>
<reference evidence="3 4" key="1">
    <citation type="journal article" date="2012" name="PLoS ONE">
        <title>Sequence and analysis of the genome of the pathogenic yeast Candida orthopsilosis.</title>
        <authorList>
            <person name="Riccombeni A."/>
            <person name="Vidanes G."/>
            <person name="Proux-Wera E."/>
            <person name="Wolfe K.H."/>
            <person name="Butler G."/>
        </authorList>
    </citation>
    <scope>NUCLEOTIDE SEQUENCE [LARGE SCALE GENOMIC DNA]</scope>
    <source>
        <strain evidence="3 4">Co 90-125</strain>
    </source>
</reference>
<evidence type="ECO:0000313" key="3">
    <source>
        <dbReference type="EMBL" id="CCG22954.1"/>
    </source>
</evidence>
<dbReference type="HOGENOM" id="CLU_129392_0_0_1"/>
<gene>
    <name evidence="3" type="ORF">CORT_0D01060</name>
</gene>
<feature type="region of interest" description="Disordered" evidence="1">
    <location>
        <begin position="108"/>
        <end position="131"/>
    </location>
</feature>
<protein>
    <submittedName>
        <fullName evidence="3">Uncharacterized protein</fullName>
    </submittedName>
</protein>
<keyword evidence="4" id="KW-1185">Reference proteome</keyword>
<proteinExistence type="predicted"/>
<dbReference type="InterPro" id="IPR000992">
    <property type="entry name" value="SRP1_TIP1"/>
</dbReference>
<evidence type="ECO:0000313" key="4">
    <source>
        <dbReference type="Proteomes" id="UP000005018"/>
    </source>
</evidence>
<dbReference type="Pfam" id="PF00660">
    <property type="entry name" value="SRP1_TIP1"/>
    <property type="match status" value="1"/>
</dbReference>
<dbReference type="RefSeq" id="XP_003869091.1">
    <property type="nucleotide sequence ID" value="XM_003869042.1"/>
</dbReference>
<accession>H8X4L2</accession>
<keyword evidence="2" id="KW-0732">Signal</keyword>
<name>H8X4L2_CANO9</name>
<feature type="chain" id="PRO_5003616609" evidence="2">
    <location>
        <begin position="20"/>
        <end position="154"/>
    </location>
</feature>
<dbReference type="EMBL" id="HE681722">
    <property type="protein sequence ID" value="CCG22954.1"/>
    <property type="molecule type" value="Genomic_DNA"/>
</dbReference>
<sequence>MKITQLIYTLYCLLVTSLAQSVTFNTDQQEALLTRVASDIRSYPSEYADWFKTQSDIALPLDLLSLRRLSTYTDDSYTTIVENSELMSDVENVVTRLPWYNSRIADSEVPSVTTDDSNESGSANESDSNKSSNLGVKLGGGILVGLVGGLLLAL</sequence>
<dbReference type="GeneID" id="14540203"/>